<feature type="compositionally biased region" description="Polar residues" evidence="1">
    <location>
        <begin position="1014"/>
        <end position="1047"/>
    </location>
</feature>
<dbReference type="Pfam" id="PF12937">
    <property type="entry name" value="F-box-like"/>
    <property type="match status" value="1"/>
</dbReference>
<evidence type="ECO:0000259" key="2">
    <source>
        <dbReference type="PROSITE" id="PS50181"/>
    </source>
</evidence>
<dbReference type="PROSITE" id="PS50330">
    <property type="entry name" value="UIM"/>
    <property type="match status" value="1"/>
</dbReference>
<dbReference type="GO" id="GO:0005634">
    <property type="term" value="C:nucleus"/>
    <property type="evidence" value="ECO:0007669"/>
    <property type="project" value="TreeGrafter"/>
</dbReference>
<dbReference type="Gene3D" id="1.20.1280.50">
    <property type="match status" value="1"/>
</dbReference>
<dbReference type="AlphaFoldDB" id="A0A9P9AQM6"/>
<feature type="domain" description="F-box" evidence="2">
    <location>
        <begin position="118"/>
        <end position="164"/>
    </location>
</feature>
<dbReference type="Gene3D" id="2.130.10.10">
    <property type="entry name" value="YVTN repeat-like/Quinoprotein amine dehydrogenase"/>
    <property type="match status" value="1"/>
</dbReference>
<dbReference type="SUPFAM" id="SSF81383">
    <property type="entry name" value="F-box domain"/>
    <property type="match status" value="1"/>
</dbReference>
<feature type="compositionally biased region" description="Polar residues" evidence="1">
    <location>
        <begin position="14"/>
        <end position="26"/>
    </location>
</feature>
<dbReference type="PANTHER" id="PTHR10223:SF2">
    <property type="entry name" value="F-BOX AND WD DOMAIN PROTEIN (AFU_ORTHOLOGUE AFUA_6G11400)"/>
    <property type="match status" value="1"/>
</dbReference>
<dbReference type="SMART" id="SM00726">
    <property type="entry name" value="UIM"/>
    <property type="match status" value="3"/>
</dbReference>
<dbReference type="InterPro" id="IPR003903">
    <property type="entry name" value="UIM_dom"/>
</dbReference>
<evidence type="ECO:0000313" key="4">
    <source>
        <dbReference type="Proteomes" id="UP000777438"/>
    </source>
</evidence>
<dbReference type="InterPro" id="IPR027040">
    <property type="entry name" value="PSMD4"/>
</dbReference>
<feature type="compositionally biased region" description="Basic and acidic residues" evidence="1">
    <location>
        <begin position="29"/>
        <end position="41"/>
    </location>
</feature>
<dbReference type="GO" id="GO:0031593">
    <property type="term" value="F:polyubiquitin modification-dependent protein binding"/>
    <property type="evidence" value="ECO:0007669"/>
    <property type="project" value="TreeGrafter"/>
</dbReference>
<dbReference type="OrthoDB" id="2095648at2759"/>
<sequence length="1138" mass="123567">MQQELPAILPLVTHTNAPSNASSSQHGPLLHDRDGLHRVRSGDSSGGSQPSGPASRRESHNAVDALLLDEELRGLSRGEGAFLPGHRISEYENAMTPPTPRRPLGFKVIKRSETPSDGVQLADFPNEILTQILSHLHADSHAAIALVSKRFYALITSSHAWRMAFLRYFPGQEVLEHKHRADIWADHSSEFIQSEARYFARLTPLASWRKEYLLRTRLLRSLARGKPGAGVAGASVRGGKKQSAVLTYNSKLPWAVTNIHAVFSNGKKPPRAIHGASDLGAGSISDPTNGKIEKWGAVDPFRSLQLEEVFPGLVPYGIGDGPAATPNVMDVSQPYGILAGEGFPGGRPFYRPVLEPRGRYLVADTGVADTYPDIPKIPEMSEAICSVWLAKSSAVPLNTQSMVGILTGSTLGIVTSYAIACDSTGPRHSTGGITARWVLSPGVPIISLKVDDNYSQKRKAAGRVWAVALNALGEVYYLTEPPVNSLAQTKGEDVTKNAWYAGRSAYWHILDATRRVARPDDLDTNVTKGAYSPRSPSNSMNLSKEQMAAEAREIEKFLRHKPAHFRRVCEGWDMLRKLEVDFASDDGNGAGENIFVIDCGYAEDRSAQIQRYTRSLVPQEVLTTSVVKLPTPEPVPAPSLFGSAETPAVDDAKLEEKPLEPMPSTPSPSPDSIDLFQDWTISHMGLKGQDLATITSSALDTSSNALLTLADDPLVEAGEEIPGRRSRMLGVGTDEGVILVWNSRAGSNGTAIKPLRYIQTESAEVSCIALTGLYLVHGGSDGLVQAWDPLASTLEPVRTLNSRSNGRVPRHMTTMNPALNEEFYSAVGAIYLDPDPTVLRGVVSFGASLRYWAYSSTSHATSRKRRVRHSDIHGRMATRRSGGDVSGFIAAEQAELRHENQRKAREQTRLRNRFGAGALGDLTEEEALRYAQMVSEEAFMLEEQRRTSDSAADASLDTASTFSGTTVDTVTPEPSVTEVTPPTNGASEGTRAAVEDEYEQQIQQAIRLSLLESSNDNVDSPQGGNDSFQSPFNSNDNLQSPQDNTSGDYEFAVTFKTKTPKKGKKRGYGPNSPRAGPANDAGSSSQLQQRDDDLELALKLSMLDQGQMPSDVDPGAQYEEFPALETEGVGKGKGVRRW</sequence>
<feature type="region of interest" description="Disordered" evidence="1">
    <location>
        <begin position="1105"/>
        <end position="1138"/>
    </location>
</feature>
<comment type="caution">
    <text evidence="3">The sequence shown here is derived from an EMBL/GenBank/DDBJ whole genome shotgun (WGS) entry which is preliminary data.</text>
</comment>
<gene>
    <name evidence="3" type="ORF">B0T10DRAFT_477545</name>
</gene>
<dbReference type="GO" id="GO:0008540">
    <property type="term" value="C:proteasome regulatory particle, base subcomplex"/>
    <property type="evidence" value="ECO:0007669"/>
    <property type="project" value="TreeGrafter"/>
</dbReference>
<dbReference type="EMBL" id="JAGPYM010000004">
    <property type="protein sequence ID" value="KAH6895282.1"/>
    <property type="molecule type" value="Genomic_DNA"/>
</dbReference>
<dbReference type="Proteomes" id="UP000777438">
    <property type="component" value="Unassembled WGS sequence"/>
</dbReference>
<accession>A0A9P9AQM6</accession>
<dbReference type="GO" id="GO:0005829">
    <property type="term" value="C:cytosol"/>
    <property type="evidence" value="ECO:0007669"/>
    <property type="project" value="TreeGrafter"/>
</dbReference>
<evidence type="ECO:0000313" key="3">
    <source>
        <dbReference type="EMBL" id="KAH6895282.1"/>
    </source>
</evidence>
<feature type="compositionally biased region" description="Basic residues" evidence="1">
    <location>
        <begin position="1058"/>
        <end position="1067"/>
    </location>
</feature>
<evidence type="ECO:0000256" key="1">
    <source>
        <dbReference type="SAM" id="MobiDB-lite"/>
    </source>
</evidence>
<feature type="region of interest" description="Disordered" evidence="1">
    <location>
        <begin position="942"/>
        <end position="992"/>
    </location>
</feature>
<organism evidence="3 4">
    <name type="scientific">Thelonectria olida</name>
    <dbReference type="NCBI Taxonomy" id="1576542"/>
    <lineage>
        <taxon>Eukaryota</taxon>
        <taxon>Fungi</taxon>
        <taxon>Dikarya</taxon>
        <taxon>Ascomycota</taxon>
        <taxon>Pezizomycotina</taxon>
        <taxon>Sordariomycetes</taxon>
        <taxon>Hypocreomycetidae</taxon>
        <taxon>Hypocreales</taxon>
        <taxon>Nectriaceae</taxon>
        <taxon>Thelonectria</taxon>
    </lineage>
</organism>
<dbReference type="PANTHER" id="PTHR10223">
    <property type="entry name" value="26S PROTEASOME NON-ATPASE REGULATORY SUBUNIT 4"/>
    <property type="match status" value="1"/>
</dbReference>
<reference evidence="3 4" key="1">
    <citation type="journal article" date="2021" name="Nat. Commun.">
        <title>Genetic determinants of endophytism in the Arabidopsis root mycobiome.</title>
        <authorList>
            <person name="Mesny F."/>
            <person name="Miyauchi S."/>
            <person name="Thiergart T."/>
            <person name="Pickel B."/>
            <person name="Atanasova L."/>
            <person name="Karlsson M."/>
            <person name="Huettel B."/>
            <person name="Barry K.W."/>
            <person name="Haridas S."/>
            <person name="Chen C."/>
            <person name="Bauer D."/>
            <person name="Andreopoulos W."/>
            <person name="Pangilinan J."/>
            <person name="LaButti K."/>
            <person name="Riley R."/>
            <person name="Lipzen A."/>
            <person name="Clum A."/>
            <person name="Drula E."/>
            <person name="Henrissat B."/>
            <person name="Kohler A."/>
            <person name="Grigoriev I.V."/>
            <person name="Martin F.M."/>
            <person name="Hacquard S."/>
        </authorList>
    </citation>
    <scope>NUCLEOTIDE SEQUENCE [LARGE SCALE GENOMIC DNA]</scope>
    <source>
        <strain evidence="3 4">MPI-CAGE-CH-0241</strain>
    </source>
</reference>
<dbReference type="CDD" id="cd09917">
    <property type="entry name" value="F-box_SF"/>
    <property type="match status" value="1"/>
</dbReference>
<dbReference type="GO" id="GO:0043161">
    <property type="term" value="P:proteasome-mediated ubiquitin-dependent protein catabolic process"/>
    <property type="evidence" value="ECO:0007669"/>
    <property type="project" value="TreeGrafter"/>
</dbReference>
<feature type="compositionally biased region" description="Low complexity" evidence="1">
    <location>
        <begin position="42"/>
        <end position="54"/>
    </location>
</feature>
<feature type="compositionally biased region" description="Low complexity" evidence="1">
    <location>
        <begin position="949"/>
        <end position="983"/>
    </location>
</feature>
<proteinExistence type="predicted"/>
<dbReference type="InterPro" id="IPR001810">
    <property type="entry name" value="F-box_dom"/>
</dbReference>
<dbReference type="InterPro" id="IPR036322">
    <property type="entry name" value="WD40_repeat_dom_sf"/>
</dbReference>
<keyword evidence="4" id="KW-1185">Reference proteome</keyword>
<feature type="region of interest" description="Disordered" evidence="1">
    <location>
        <begin position="1014"/>
        <end position="1093"/>
    </location>
</feature>
<name>A0A9P9AQM6_9HYPO</name>
<feature type="region of interest" description="Disordered" evidence="1">
    <location>
        <begin position="14"/>
        <end position="60"/>
    </location>
</feature>
<dbReference type="InterPro" id="IPR015943">
    <property type="entry name" value="WD40/YVTN_repeat-like_dom_sf"/>
</dbReference>
<dbReference type="PROSITE" id="PS50181">
    <property type="entry name" value="FBOX"/>
    <property type="match status" value="1"/>
</dbReference>
<dbReference type="InterPro" id="IPR036047">
    <property type="entry name" value="F-box-like_dom_sf"/>
</dbReference>
<protein>
    <recommendedName>
        <fullName evidence="2">F-box domain-containing protein</fullName>
    </recommendedName>
</protein>
<dbReference type="SUPFAM" id="SSF50978">
    <property type="entry name" value="WD40 repeat-like"/>
    <property type="match status" value="1"/>
</dbReference>